<feature type="repeat" description="ANK" evidence="1">
    <location>
        <begin position="73"/>
        <end position="106"/>
    </location>
</feature>
<dbReference type="InterPro" id="IPR002110">
    <property type="entry name" value="Ankyrin_rpt"/>
</dbReference>
<gene>
    <name evidence="2" type="ORF">HII31_06494</name>
</gene>
<evidence type="ECO:0000313" key="2">
    <source>
        <dbReference type="EMBL" id="KAF7192108.1"/>
    </source>
</evidence>
<reference evidence="2" key="1">
    <citation type="submission" date="2020-04" db="EMBL/GenBank/DDBJ databases">
        <title>Draft genome resource of the tomato pathogen Pseudocercospora fuligena.</title>
        <authorList>
            <person name="Zaccaron A."/>
        </authorList>
    </citation>
    <scope>NUCLEOTIDE SEQUENCE</scope>
    <source>
        <strain evidence="2">PF001</strain>
    </source>
</reference>
<proteinExistence type="predicted"/>
<dbReference type="InterPro" id="IPR036770">
    <property type="entry name" value="Ankyrin_rpt-contain_sf"/>
</dbReference>
<dbReference type="EMBL" id="JABCIY010000150">
    <property type="protein sequence ID" value="KAF7192108.1"/>
    <property type="molecule type" value="Genomic_DNA"/>
</dbReference>
<dbReference type="PANTHER" id="PTHR46224">
    <property type="entry name" value="ANKYRIN REPEAT FAMILY PROTEIN"/>
    <property type="match status" value="1"/>
</dbReference>
<keyword evidence="3" id="KW-1185">Reference proteome</keyword>
<dbReference type="AlphaFoldDB" id="A0A8H6RJ77"/>
<organism evidence="2 3">
    <name type="scientific">Pseudocercospora fuligena</name>
    <dbReference type="NCBI Taxonomy" id="685502"/>
    <lineage>
        <taxon>Eukaryota</taxon>
        <taxon>Fungi</taxon>
        <taxon>Dikarya</taxon>
        <taxon>Ascomycota</taxon>
        <taxon>Pezizomycotina</taxon>
        <taxon>Dothideomycetes</taxon>
        <taxon>Dothideomycetidae</taxon>
        <taxon>Mycosphaerellales</taxon>
        <taxon>Mycosphaerellaceae</taxon>
        <taxon>Pseudocercospora</taxon>
    </lineage>
</organism>
<dbReference type="PROSITE" id="PS50088">
    <property type="entry name" value="ANK_REPEAT"/>
    <property type="match status" value="1"/>
</dbReference>
<dbReference type="SMART" id="SM00248">
    <property type="entry name" value="ANK"/>
    <property type="match status" value="8"/>
</dbReference>
<dbReference type="SUPFAM" id="SSF48403">
    <property type="entry name" value="Ankyrin repeat"/>
    <property type="match status" value="1"/>
</dbReference>
<dbReference type="InterPro" id="IPR051616">
    <property type="entry name" value="Cul2-RING_E3_ligase_SR"/>
</dbReference>
<evidence type="ECO:0000256" key="1">
    <source>
        <dbReference type="PROSITE-ProRule" id="PRU00023"/>
    </source>
</evidence>
<protein>
    <submittedName>
        <fullName evidence="2">Delta-latroinsectotoxin-Lt1a</fullName>
    </submittedName>
</protein>
<dbReference type="OrthoDB" id="20872at2759"/>
<dbReference type="PANTHER" id="PTHR46224:SF64">
    <property type="entry name" value="IQ MOTIF AND ANKYRIN REPEAT DOMAIN-CONTAINING PROTEIN 1"/>
    <property type="match status" value="1"/>
</dbReference>
<name>A0A8H6RJ77_9PEZI</name>
<dbReference type="Gene3D" id="1.25.40.20">
    <property type="entry name" value="Ankyrin repeat-containing domain"/>
    <property type="match status" value="2"/>
</dbReference>
<dbReference type="Pfam" id="PF12796">
    <property type="entry name" value="Ank_2"/>
    <property type="match status" value="1"/>
</dbReference>
<keyword evidence="1" id="KW-0040">ANK repeat</keyword>
<accession>A0A8H6RJ77</accession>
<evidence type="ECO:0000313" key="3">
    <source>
        <dbReference type="Proteomes" id="UP000660729"/>
    </source>
</evidence>
<dbReference type="Proteomes" id="UP000660729">
    <property type="component" value="Unassembled WGS sequence"/>
</dbReference>
<sequence>MSVLLMREGKADVNFRVDPPDSTALHECIAGGNVNLLYMLLRNPEIDANAISAVGHHRPGHDGSCCLDMPLSYGLTPLIHAISYGNAHLADELLRSPGVDVNAREGTIDGHPPLGKAIMLRQHTIVEMLLKHPFVNKNATFRGGRTALIAAVEQGMLSVIKNLVGDEGVDVNCCWRCVHGRTTPLLEAISRGRVDVVECLLARPDLKVDVEHVEFAMRCGQIDVLVPVLERAAFEHDGIATMLGAAICWFRSDIMQVLLDKAATVSTEHLEWAIRRRSKDTVQLLLEKGEDNIKAEHLELAILWRSKDTVELLLEKAADKVKAEHLELAILWRPDDIVQLLLEKAQHKARAEHLELAIKWRSKNIVQLLLETHLGLILADVNDPWRRSTINRALRRGMTDIMETVLNSGKDFCIAHELELAMKQRINAGPCYKIMKQYGRSRGVKEPWLEKFLKGPIRRRFYELDQDPEF</sequence>
<comment type="caution">
    <text evidence="2">The sequence shown here is derived from an EMBL/GenBank/DDBJ whole genome shotgun (WGS) entry which is preliminary data.</text>
</comment>